<dbReference type="AlphaFoldDB" id="A0AAE6UKX3"/>
<dbReference type="PRINTS" id="PR00502">
    <property type="entry name" value="NUDIXFAMILY"/>
</dbReference>
<comment type="cofactor">
    <cofactor evidence="1">
        <name>Mg(2+)</name>
        <dbReference type="ChEBI" id="CHEBI:18420"/>
    </cofactor>
</comment>
<keyword evidence="2 3" id="KW-0378">Hydrolase</keyword>
<name>A0AAE6UKX3_9PSED</name>
<dbReference type="EMBL" id="CP046441">
    <property type="protein sequence ID" value="QGT80935.1"/>
    <property type="molecule type" value="Genomic_DNA"/>
</dbReference>
<feature type="domain" description="Nudix hydrolase" evidence="4">
    <location>
        <begin position="11"/>
        <end position="137"/>
    </location>
</feature>
<evidence type="ECO:0000256" key="3">
    <source>
        <dbReference type="RuleBase" id="RU003476"/>
    </source>
</evidence>
<dbReference type="InterPro" id="IPR020084">
    <property type="entry name" value="NUDIX_hydrolase_CS"/>
</dbReference>
<comment type="similarity">
    <text evidence="3">Belongs to the Nudix hydrolase family.</text>
</comment>
<accession>A0AAE6UKX3</accession>
<evidence type="ECO:0000313" key="6">
    <source>
        <dbReference type="Proteomes" id="UP000423413"/>
    </source>
</evidence>
<gene>
    <name evidence="5" type="ORF">GMO17_06955</name>
</gene>
<dbReference type="PANTHER" id="PTHR43046:SF2">
    <property type="entry name" value="8-OXO-DGTP DIPHOSPHATASE-RELATED"/>
    <property type="match status" value="1"/>
</dbReference>
<dbReference type="PROSITE" id="PS51462">
    <property type="entry name" value="NUDIX"/>
    <property type="match status" value="1"/>
</dbReference>
<dbReference type="GO" id="GO:0016787">
    <property type="term" value="F:hydrolase activity"/>
    <property type="evidence" value="ECO:0007669"/>
    <property type="project" value="UniProtKB-KW"/>
</dbReference>
<dbReference type="InterPro" id="IPR000086">
    <property type="entry name" value="NUDIX_hydrolase_dom"/>
</dbReference>
<organism evidence="5 6">
    <name type="scientific">Pseudomonas coronafaciens pv. coronafaciens</name>
    <dbReference type="NCBI Taxonomy" id="235275"/>
    <lineage>
        <taxon>Bacteria</taxon>
        <taxon>Pseudomonadati</taxon>
        <taxon>Pseudomonadota</taxon>
        <taxon>Gammaproteobacteria</taxon>
        <taxon>Pseudomonadales</taxon>
        <taxon>Pseudomonadaceae</taxon>
        <taxon>Pseudomonas</taxon>
        <taxon>Pseudomonas coronafaciens</taxon>
    </lineage>
</organism>
<proteinExistence type="inferred from homology"/>
<dbReference type="InterPro" id="IPR020476">
    <property type="entry name" value="Nudix_hydrolase"/>
</dbReference>
<evidence type="ECO:0000259" key="4">
    <source>
        <dbReference type="PROSITE" id="PS51462"/>
    </source>
</evidence>
<sequence>MNQVSPSDAHATRFPVSVKGVLILNRQVLLLKNERDEWELPGGKLEPDEDIPSCLSREIKEETGLDAEVTSVLSPYIYKVLGITAVLILPFKCRVKSFDSMTISHEHKEIGIFDIDRLDQINLPEGYKHAIKQSFDLN</sequence>
<dbReference type="PROSITE" id="PS00893">
    <property type="entry name" value="NUDIX_BOX"/>
    <property type="match status" value="1"/>
</dbReference>
<protein>
    <submittedName>
        <fullName evidence="5">NUDIX domain-containing protein</fullName>
    </submittedName>
</protein>
<dbReference type="Pfam" id="PF00293">
    <property type="entry name" value="NUDIX"/>
    <property type="match status" value="1"/>
</dbReference>
<evidence type="ECO:0000313" key="5">
    <source>
        <dbReference type="EMBL" id="QGT80935.1"/>
    </source>
</evidence>
<dbReference type="SUPFAM" id="SSF55811">
    <property type="entry name" value="Nudix"/>
    <property type="match status" value="1"/>
</dbReference>
<dbReference type="Proteomes" id="UP000423413">
    <property type="component" value="Chromosome"/>
</dbReference>
<dbReference type="PANTHER" id="PTHR43046">
    <property type="entry name" value="GDP-MANNOSE MANNOSYL HYDROLASE"/>
    <property type="match status" value="1"/>
</dbReference>
<reference evidence="5 6" key="1">
    <citation type="submission" date="2019-11" db="EMBL/GenBank/DDBJ databases">
        <title>Complete genome sequence of Pseudomonas syringae pv. coronafaciens isolate B19001 originated in imported oat cereal.</title>
        <authorList>
            <person name="Kim S.M."/>
            <person name="Lee B.C."/>
            <person name="Seo S.J."/>
            <person name="Lee J.E."/>
            <person name="Choi N.J."/>
            <person name="Park J.H."/>
        </authorList>
    </citation>
    <scope>NUCLEOTIDE SEQUENCE [LARGE SCALE GENOMIC DNA]</scope>
    <source>
        <strain evidence="5 6">B19001</strain>
    </source>
</reference>
<evidence type="ECO:0000256" key="2">
    <source>
        <dbReference type="ARBA" id="ARBA00022801"/>
    </source>
</evidence>
<dbReference type="CDD" id="cd04699">
    <property type="entry name" value="NUDIX_MutT_Nudt1"/>
    <property type="match status" value="1"/>
</dbReference>
<evidence type="ECO:0000256" key="1">
    <source>
        <dbReference type="ARBA" id="ARBA00001946"/>
    </source>
</evidence>
<dbReference type="InterPro" id="IPR015797">
    <property type="entry name" value="NUDIX_hydrolase-like_dom_sf"/>
</dbReference>
<dbReference type="Gene3D" id="3.90.79.10">
    <property type="entry name" value="Nucleoside Triphosphate Pyrophosphohydrolase"/>
    <property type="match status" value="1"/>
</dbReference>
<dbReference type="RefSeq" id="WP_122325526.1">
    <property type="nucleotide sequence ID" value="NZ_CP046441.1"/>
</dbReference>